<protein>
    <submittedName>
        <fullName evidence="1">Uncharacterized protein</fullName>
    </submittedName>
</protein>
<dbReference type="OrthoDB" id="9839192at2"/>
<dbReference type="EMBL" id="SDGZ01000008">
    <property type="protein sequence ID" value="TYC50517.1"/>
    <property type="molecule type" value="Genomic_DNA"/>
</dbReference>
<comment type="caution">
    <text evidence="1">The sequence shown here is derived from an EMBL/GenBank/DDBJ whole genome shotgun (WGS) entry which is preliminary data.</text>
</comment>
<dbReference type="Proteomes" id="UP000371977">
    <property type="component" value="Unassembled WGS sequence"/>
</dbReference>
<reference evidence="1 2" key="1">
    <citation type="submission" date="2019-01" db="EMBL/GenBank/DDBJ databases">
        <title>Weissella sp. nov., a novel lactic acid bacterium isolated from animal feces.</title>
        <authorList>
            <person name="Wang L.-T."/>
        </authorList>
    </citation>
    <scope>NUCLEOTIDE SEQUENCE [LARGE SCALE GENOMIC DNA]</scope>
    <source>
        <strain evidence="1 2">8H-2</strain>
    </source>
</reference>
<sequence length="106" mass="11758">MDYKKDYDWQQEKDRQIAVAKKIKNSYRDISEIRILREGVKLGSGSTLYHSVILQNGKKIKISGIGYYSNDNIDTGGYIPSEGVPSEGITKATTTVVLSDGEKVSV</sequence>
<organism evidence="1 2">
    <name type="scientific">Weissella muntiaci</name>
    <dbReference type="NCBI Taxonomy" id="2508881"/>
    <lineage>
        <taxon>Bacteria</taxon>
        <taxon>Bacillati</taxon>
        <taxon>Bacillota</taxon>
        <taxon>Bacilli</taxon>
        <taxon>Lactobacillales</taxon>
        <taxon>Lactobacillaceae</taxon>
        <taxon>Weissella</taxon>
    </lineage>
</organism>
<accession>A0A6C2C9H5</accession>
<evidence type="ECO:0000313" key="1">
    <source>
        <dbReference type="EMBL" id="TYC50517.1"/>
    </source>
</evidence>
<dbReference type="RefSeq" id="WP_148621989.1">
    <property type="nucleotide sequence ID" value="NZ_SDGZ01000008.1"/>
</dbReference>
<name>A0A6C2C9H5_9LACO</name>
<dbReference type="AlphaFoldDB" id="A0A6C2C9H5"/>
<proteinExistence type="predicted"/>
<gene>
    <name evidence="1" type="ORF">ESZ50_02290</name>
</gene>
<keyword evidence="2" id="KW-1185">Reference proteome</keyword>
<evidence type="ECO:0000313" key="2">
    <source>
        <dbReference type="Proteomes" id="UP000371977"/>
    </source>
</evidence>